<evidence type="ECO:0000256" key="1">
    <source>
        <dbReference type="SAM" id="Coils"/>
    </source>
</evidence>
<sequence>MDSNEEFVVVNEENDNRRDAVARLDVLVDLFKQTIRTLNQSSILLKDELQTAITVTLQSSTPDHSSTVEHLVKQLDDISVSPEEVRKTYVRQLCSRLVAVNEEKQVVMTELVELNNQLRKAEAETRKWKKIIEPILKIETEIKKFDSTLSSKEESVLDETGSLLSDDSTVDDVCNFLNSMHNRIQTLHTEAAAMKKTDKSTSETYTQVYLANKLQNSPDKHCMNNMNSNGIQVDSHTLKFVTCLPDEIPLPSMVFSNAPNHETPAYTNLAKEAIDQASLMRNIDLKELVREEVLRILSERNQDFSTPSTTTSVASLLDDKLLAPVANTPPTQPETSVTHNVPSAPSILNLWPQLSFNGVSCKHVPPPLTAGEEVTEISNINEFNSTPSAPDNSSELSENGGIPSEPKTLMPSFLSYVGGFVRRQIQQLTENQHNRSNYGSWLTELGLNPCEESFNKPMERPSVPSYSVDEEQPWCPGCHQMFASRADLEEHLIDCLL</sequence>
<evidence type="ECO:0000313" key="3">
    <source>
        <dbReference type="EMBL" id="KAH9595470.1"/>
    </source>
</evidence>
<dbReference type="GeneID" id="24597743"/>
<keyword evidence="4" id="KW-1185">Reference proteome</keyword>
<dbReference type="CTD" id="24597743"/>
<name>A0A922LXD7_SCHHA</name>
<comment type="caution">
    <text evidence="3">The sequence shown here is derived from an EMBL/GenBank/DDBJ whole genome shotgun (WGS) entry which is preliminary data.</text>
</comment>
<dbReference type="RefSeq" id="XP_051074384.1">
    <property type="nucleotide sequence ID" value="XM_051208972.1"/>
</dbReference>
<gene>
    <name evidence="3" type="ORF">MS3_00001502</name>
</gene>
<protein>
    <submittedName>
        <fullName evidence="3">Uncharacterized protein</fullName>
    </submittedName>
</protein>
<dbReference type="AlphaFoldDB" id="A0A922LXD7"/>
<dbReference type="EMBL" id="AMPZ03000001">
    <property type="protein sequence ID" value="KAH9595470.1"/>
    <property type="molecule type" value="Genomic_DNA"/>
</dbReference>
<keyword evidence="1" id="KW-0175">Coiled coil</keyword>
<evidence type="ECO:0000256" key="2">
    <source>
        <dbReference type="SAM" id="MobiDB-lite"/>
    </source>
</evidence>
<feature type="compositionally biased region" description="Polar residues" evidence="2">
    <location>
        <begin position="382"/>
        <end position="397"/>
    </location>
</feature>
<reference evidence="3" key="2">
    <citation type="journal article" date="2019" name="Gigascience">
        <title>High-quality Schistosoma haematobium genome achieved by single-molecule and long-range sequencing.</title>
        <authorList>
            <person name="Stroehlein A.J."/>
            <person name="Korhonen P.K."/>
            <person name="Chong T.M."/>
            <person name="Lim Y.L."/>
            <person name="Chan K.G."/>
            <person name="Webster B."/>
            <person name="Rollinson D."/>
            <person name="Brindley P.J."/>
            <person name="Gasser R.B."/>
            <person name="Young N.D."/>
        </authorList>
    </citation>
    <scope>NUCLEOTIDE SEQUENCE</scope>
</reference>
<feature type="coiled-coil region" evidence="1">
    <location>
        <begin position="97"/>
        <end position="131"/>
    </location>
</feature>
<organism evidence="3 4">
    <name type="scientific">Schistosoma haematobium</name>
    <name type="common">Blood fluke</name>
    <dbReference type="NCBI Taxonomy" id="6185"/>
    <lineage>
        <taxon>Eukaryota</taxon>
        <taxon>Metazoa</taxon>
        <taxon>Spiralia</taxon>
        <taxon>Lophotrochozoa</taxon>
        <taxon>Platyhelminthes</taxon>
        <taxon>Trematoda</taxon>
        <taxon>Digenea</taxon>
        <taxon>Strigeidida</taxon>
        <taxon>Schistosomatoidea</taxon>
        <taxon>Schistosomatidae</taxon>
        <taxon>Schistosoma</taxon>
    </lineage>
</organism>
<accession>A0A922LXD7</accession>
<dbReference type="KEGG" id="shx:MS3_00001502"/>
<evidence type="ECO:0000313" key="4">
    <source>
        <dbReference type="Proteomes" id="UP000471633"/>
    </source>
</evidence>
<reference evidence="3" key="1">
    <citation type="journal article" date="2012" name="Nat. Genet.">
        <title>Whole-genome sequence of Schistosoma haematobium.</title>
        <authorList>
            <person name="Young N.D."/>
            <person name="Jex A.R."/>
            <person name="Li B."/>
            <person name="Liu S."/>
            <person name="Yang L."/>
            <person name="Xiong Z."/>
            <person name="Li Y."/>
            <person name="Cantacessi C."/>
            <person name="Hall R.S."/>
            <person name="Xu X."/>
            <person name="Chen F."/>
            <person name="Wu X."/>
            <person name="Zerlotini A."/>
            <person name="Oliveira G."/>
            <person name="Hofmann A."/>
            <person name="Zhang G."/>
            <person name="Fang X."/>
            <person name="Kang Y."/>
            <person name="Campbell B.E."/>
            <person name="Loukas A."/>
            <person name="Ranganathan S."/>
            <person name="Rollinson D."/>
            <person name="Rinaldi G."/>
            <person name="Brindley P.J."/>
            <person name="Yang H."/>
            <person name="Wang J."/>
            <person name="Wang J."/>
            <person name="Gasser R.B."/>
        </authorList>
    </citation>
    <scope>NUCLEOTIDE SEQUENCE</scope>
</reference>
<proteinExistence type="predicted"/>
<reference evidence="3" key="4">
    <citation type="journal article" date="2022" name="PLoS Pathog.">
        <title>Chromosome-level genome of Schistosoma haematobium underpins genome-wide explorations of molecular variation.</title>
        <authorList>
            <person name="Stroehlein A.J."/>
            <person name="Korhonen P.K."/>
            <person name="Lee V.V."/>
            <person name="Ralph S.A."/>
            <person name="Mentink-Kane M."/>
            <person name="You H."/>
            <person name="McManus D.P."/>
            <person name="Tchuente L.T."/>
            <person name="Stothard J.R."/>
            <person name="Kaur P."/>
            <person name="Dudchenko O."/>
            <person name="Aiden E.L."/>
            <person name="Yang B."/>
            <person name="Yang H."/>
            <person name="Emery A.M."/>
            <person name="Webster B.L."/>
            <person name="Brindley P.J."/>
            <person name="Rollinson D."/>
            <person name="Chang B.C.H."/>
            <person name="Gasser R.B."/>
            <person name="Young N.D."/>
        </authorList>
    </citation>
    <scope>NUCLEOTIDE SEQUENCE</scope>
</reference>
<reference evidence="3" key="3">
    <citation type="submission" date="2021-06" db="EMBL/GenBank/DDBJ databases">
        <title>Chromosome-level genome assembly for S. haematobium.</title>
        <authorList>
            <person name="Stroehlein A.J."/>
        </authorList>
    </citation>
    <scope>NUCLEOTIDE SEQUENCE</scope>
</reference>
<feature type="region of interest" description="Disordered" evidence="2">
    <location>
        <begin position="382"/>
        <end position="405"/>
    </location>
</feature>
<dbReference type="OrthoDB" id="6270872at2759"/>
<dbReference type="Proteomes" id="UP000471633">
    <property type="component" value="Unassembled WGS sequence"/>
</dbReference>